<comment type="caution">
    <text evidence="2">The sequence shown here is derived from an EMBL/GenBank/DDBJ whole genome shotgun (WGS) entry which is preliminary data.</text>
</comment>
<reference evidence="2 3" key="1">
    <citation type="submission" date="2021-07" db="EMBL/GenBank/DDBJ databases">
        <authorList>
            <person name="Palmer J.M."/>
        </authorList>
    </citation>
    <scope>NUCLEOTIDE SEQUENCE [LARGE SCALE GENOMIC DNA]</scope>
    <source>
        <strain evidence="2 3">AT_MEX2019</strain>
        <tissue evidence="2">Muscle</tissue>
    </source>
</reference>
<dbReference type="EMBL" id="JAHUTI010041704">
    <property type="protein sequence ID" value="MED6245954.1"/>
    <property type="molecule type" value="Genomic_DNA"/>
</dbReference>
<name>A0ABU7B868_9TELE</name>
<organism evidence="2 3">
    <name type="scientific">Ataeniobius toweri</name>
    <dbReference type="NCBI Taxonomy" id="208326"/>
    <lineage>
        <taxon>Eukaryota</taxon>
        <taxon>Metazoa</taxon>
        <taxon>Chordata</taxon>
        <taxon>Craniata</taxon>
        <taxon>Vertebrata</taxon>
        <taxon>Euteleostomi</taxon>
        <taxon>Actinopterygii</taxon>
        <taxon>Neopterygii</taxon>
        <taxon>Teleostei</taxon>
        <taxon>Neoteleostei</taxon>
        <taxon>Acanthomorphata</taxon>
        <taxon>Ovalentaria</taxon>
        <taxon>Atherinomorphae</taxon>
        <taxon>Cyprinodontiformes</taxon>
        <taxon>Goodeidae</taxon>
        <taxon>Ataeniobius</taxon>
    </lineage>
</organism>
<keyword evidence="3" id="KW-1185">Reference proteome</keyword>
<feature type="region of interest" description="Disordered" evidence="1">
    <location>
        <begin position="1"/>
        <end position="26"/>
    </location>
</feature>
<dbReference type="Proteomes" id="UP001345963">
    <property type="component" value="Unassembled WGS sequence"/>
</dbReference>
<sequence>RGNVRHKPASHHQFYREGSQKPQRPLTRMIVSQRSQSQKIPLTSSQLCPVLLLLLQKDPVIFQGQKRMVLFNHVLKSSPEVCMKHGRGHLTALGTKTTLGLNIQ</sequence>
<accession>A0ABU7B868</accession>
<proteinExistence type="predicted"/>
<evidence type="ECO:0000313" key="2">
    <source>
        <dbReference type="EMBL" id="MED6245954.1"/>
    </source>
</evidence>
<gene>
    <name evidence="2" type="ORF">ATANTOWER_010767</name>
</gene>
<protein>
    <submittedName>
        <fullName evidence="2">Uncharacterized protein</fullName>
    </submittedName>
</protein>
<feature type="compositionally biased region" description="Basic residues" evidence="1">
    <location>
        <begin position="1"/>
        <end position="10"/>
    </location>
</feature>
<feature type="non-terminal residue" evidence="2">
    <location>
        <position position="1"/>
    </location>
</feature>
<evidence type="ECO:0000313" key="3">
    <source>
        <dbReference type="Proteomes" id="UP001345963"/>
    </source>
</evidence>
<evidence type="ECO:0000256" key="1">
    <source>
        <dbReference type="SAM" id="MobiDB-lite"/>
    </source>
</evidence>